<feature type="compositionally biased region" description="Basic and acidic residues" evidence="1">
    <location>
        <begin position="35"/>
        <end position="47"/>
    </location>
</feature>
<feature type="compositionally biased region" description="Basic and acidic residues" evidence="1">
    <location>
        <begin position="196"/>
        <end position="214"/>
    </location>
</feature>
<evidence type="ECO:0000313" key="2">
    <source>
        <dbReference type="EMBL" id="RYR47912.1"/>
    </source>
</evidence>
<feature type="region of interest" description="Disordered" evidence="1">
    <location>
        <begin position="1"/>
        <end position="47"/>
    </location>
</feature>
<sequence>MLSQQHDDQGQNGAGGRNGGDGEGSEGRGGNNNKGETEQRRFEPTRKLDIPIFSGDDANGWLEDLLKRFQPGAALNLMAPLLEVKQVEDVAQYRREFEATAQTQKNLGTEALMCIFANGLKKEIQVELEVARFDYLPALMDRATAIEWRNQAWKETRVDPNGRRVEGLTKGSGSGGSGSVGARFGFFKNSSPAKYNSHDSRGEEWAERQRKGLC</sequence>
<evidence type="ECO:0000313" key="3">
    <source>
        <dbReference type="Proteomes" id="UP000289738"/>
    </source>
</evidence>
<protein>
    <recommendedName>
        <fullName evidence="4">Retrotransposon gag domain-containing protein</fullName>
    </recommendedName>
</protein>
<organism evidence="2 3">
    <name type="scientific">Arachis hypogaea</name>
    <name type="common">Peanut</name>
    <dbReference type="NCBI Taxonomy" id="3818"/>
    <lineage>
        <taxon>Eukaryota</taxon>
        <taxon>Viridiplantae</taxon>
        <taxon>Streptophyta</taxon>
        <taxon>Embryophyta</taxon>
        <taxon>Tracheophyta</taxon>
        <taxon>Spermatophyta</taxon>
        <taxon>Magnoliopsida</taxon>
        <taxon>eudicotyledons</taxon>
        <taxon>Gunneridae</taxon>
        <taxon>Pentapetalae</taxon>
        <taxon>rosids</taxon>
        <taxon>fabids</taxon>
        <taxon>Fabales</taxon>
        <taxon>Fabaceae</taxon>
        <taxon>Papilionoideae</taxon>
        <taxon>50 kb inversion clade</taxon>
        <taxon>dalbergioids sensu lato</taxon>
        <taxon>Dalbergieae</taxon>
        <taxon>Pterocarpus clade</taxon>
        <taxon>Arachis</taxon>
    </lineage>
</organism>
<name>A0A445CAD3_ARAHY</name>
<evidence type="ECO:0008006" key="4">
    <source>
        <dbReference type="Google" id="ProtNLM"/>
    </source>
</evidence>
<reference evidence="2 3" key="1">
    <citation type="submission" date="2019-01" db="EMBL/GenBank/DDBJ databases">
        <title>Sequencing of cultivated peanut Arachis hypogaea provides insights into genome evolution and oil improvement.</title>
        <authorList>
            <person name="Chen X."/>
        </authorList>
    </citation>
    <scope>NUCLEOTIDE SEQUENCE [LARGE SCALE GENOMIC DNA]</scope>
    <source>
        <strain evidence="3">cv. Fuhuasheng</strain>
        <tissue evidence="2">Leaves</tissue>
    </source>
</reference>
<comment type="caution">
    <text evidence="2">The sequence shown here is derived from an EMBL/GenBank/DDBJ whole genome shotgun (WGS) entry which is preliminary data.</text>
</comment>
<accession>A0A445CAD3</accession>
<evidence type="ECO:0000256" key="1">
    <source>
        <dbReference type="SAM" id="MobiDB-lite"/>
    </source>
</evidence>
<gene>
    <name evidence="2" type="ORF">Ahy_A07g033898</name>
</gene>
<proteinExistence type="predicted"/>
<dbReference type="Proteomes" id="UP000289738">
    <property type="component" value="Chromosome A07"/>
</dbReference>
<dbReference type="AlphaFoldDB" id="A0A445CAD3"/>
<feature type="region of interest" description="Disordered" evidence="1">
    <location>
        <begin position="193"/>
        <end position="214"/>
    </location>
</feature>
<feature type="compositionally biased region" description="Gly residues" evidence="1">
    <location>
        <begin position="12"/>
        <end position="32"/>
    </location>
</feature>
<keyword evidence="3" id="KW-1185">Reference proteome</keyword>
<dbReference type="EMBL" id="SDMP01000007">
    <property type="protein sequence ID" value="RYR47912.1"/>
    <property type="molecule type" value="Genomic_DNA"/>
</dbReference>